<reference evidence="3" key="1">
    <citation type="journal article" date="2019" name="Int. J. Syst. Evol. Microbiol.">
        <title>The Global Catalogue of Microorganisms (GCM) 10K type strain sequencing project: providing services to taxonomists for standard genome sequencing and annotation.</title>
        <authorList>
            <consortium name="The Broad Institute Genomics Platform"/>
            <consortium name="The Broad Institute Genome Sequencing Center for Infectious Disease"/>
            <person name="Wu L."/>
            <person name="Ma J."/>
        </authorList>
    </citation>
    <scope>NUCLEOTIDE SEQUENCE [LARGE SCALE GENOMIC DNA]</scope>
    <source>
        <strain evidence="3">JCM 17064</strain>
    </source>
</reference>
<dbReference type="SUPFAM" id="SSF141072">
    <property type="entry name" value="CalX-like"/>
    <property type="match status" value="1"/>
</dbReference>
<feature type="chain" id="PRO_5046375459" description="Calx-beta domain-containing protein" evidence="1">
    <location>
        <begin position="23"/>
        <end position="283"/>
    </location>
</feature>
<organism evidence="2 3">
    <name type="scientific">Flavobacterium cheonhonense</name>
    <dbReference type="NCBI Taxonomy" id="706185"/>
    <lineage>
        <taxon>Bacteria</taxon>
        <taxon>Pseudomonadati</taxon>
        <taxon>Bacteroidota</taxon>
        <taxon>Flavobacteriia</taxon>
        <taxon>Flavobacteriales</taxon>
        <taxon>Flavobacteriaceae</taxon>
        <taxon>Flavobacterium</taxon>
    </lineage>
</organism>
<dbReference type="InterPro" id="IPR038081">
    <property type="entry name" value="CalX-like_sf"/>
</dbReference>
<protein>
    <recommendedName>
        <fullName evidence="4">Calx-beta domain-containing protein</fullName>
    </recommendedName>
</protein>
<accession>A0ABP7UAJ1</accession>
<comment type="caution">
    <text evidence="2">The sequence shown here is derived from an EMBL/GenBank/DDBJ whole genome shotgun (WGS) entry which is preliminary data.</text>
</comment>
<sequence length="283" mass="30538">MKKIFYNKFGLGLLLSSMMFISCDDSGDATGYSNLIVAEDVVGTISLDSPLTNSQTVREGDEGVYTYTITLNKPQSIDIHVSVLQTAGDADDSDFEYDHELIIPAYTTSVSGEIKILNDDEDEDDETFTLRVSNANTSNASITSQELSFTIIDCYSDLAGTYSYSTTNVSAPTGEFAAGPVTGNVTFTAVGGGVYNLSDASFGGWRGLYGPGNIATGVQFVDLCGEIAYAGVDQYNEVFTFSNLVINGADMSFHWENDYGEYGDTTLTRTDGSNWPNFVLQQP</sequence>
<keyword evidence="1" id="KW-0732">Signal</keyword>
<dbReference type="Gene3D" id="2.60.40.2030">
    <property type="match status" value="1"/>
</dbReference>
<dbReference type="Proteomes" id="UP001500968">
    <property type="component" value="Unassembled WGS sequence"/>
</dbReference>
<dbReference type="PROSITE" id="PS51257">
    <property type="entry name" value="PROKAR_LIPOPROTEIN"/>
    <property type="match status" value="1"/>
</dbReference>
<feature type="signal peptide" evidence="1">
    <location>
        <begin position="1"/>
        <end position="22"/>
    </location>
</feature>
<evidence type="ECO:0000256" key="1">
    <source>
        <dbReference type="SAM" id="SignalP"/>
    </source>
</evidence>
<evidence type="ECO:0008006" key="4">
    <source>
        <dbReference type="Google" id="ProtNLM"/>
    </source>
</evidence>
<dbReference type="EMBL" id="BAABCR010000021">
    <property type="protein sequence ID" value="GAA4039088.1"/>
    <property type="molecule type" value="Genomic_DNA"/>
</dbReference>
<proteinExistence type="predicted"/>
<evidence type="ECO:0000313" key="3">
    <source>
        <dbReference type="Proteomes" id="UP001500968"/>
    </source>
</evidence>
<keyword evidence="3" id="KW-1185">Reference proteome</keyword>
<name>A0ABP7UAJ1_9FLAO</name>
<evidence type="ECO:0000313" key="2">
    <source>
        <dbReference type="EMBL" id="GAA4039088.1"/>
    </source>
</evidence>
<gene>
    <name evidence="2" type="ORF">GCM10022386_26130</name>
</gene>